<organism evidence="12 13">
    <name type="scientific">Yarrowia lipolytica</name>
    <name type="common">Candida lipolytica</name>
    <dbReference type="NCBI Taxonomy" id="4952"/>
    <lineage>
        <taxon>Eukaryota</taxon>
        <taxon>Fungi</taxon>
        <taxon>Dikarya</taxon>
        <taxon>Ascomycota</taxon>
        <taxon>Saccharomycotina</taxon>
        <taxon>Dipodascomycetes</taxon>
        <taxon>Dipodascales</taxon>
        <taxon>Dipodascales incertae sedis</taxon>
        <taxon>Yarrowia</taxon>
    </lineage>
</organism>
<dbReference type="PANTHER" id="PTHR17130:SF14">
    <property type="entry name" value="CYTOCHROME C OXIDASE ASSEMBLY PROTEIN COX16 HOMOLOG, MITOCHONDRIAL"/>
    <property type="match status" value="1"/>
</dbReference>
<evidence type="ECO:0000256" key="2">
    <source>
        <dbReference type="ARBA" id="ARBA00004434"/>
    </source>
</evidence>
<dbReference type="GO" id="GO:0033617">
    <property type="term" value="P:mitochondrial respiratory chain complex IV assembly"/>
    <property type="evidence" value="ECO:0007669"/>
    <property type="project" value="TreeGrafter"/>
</dbReference>
<evidence type="ECO:0000256" key="1">
    <source>
        <dbReference type="ARBA" id="ARBA00002490"/>
    </source>
</evidence>
<protein>
    <recommendedName>
        <fullName evidence="4">Cytochrome c oxidase assembly protein COX16, mitochondrial</fullName>
    </recommendedName>
    <alternativeName>
        <fullName evidence="5">Cytochrome c oxidase assembly protein cox16, mitochondrial</fullName>
    </alternativeName>
</protein>
<dbReference type="VEuPathDB" id="FungiDB:YALI1_C13652g"/>
<reference evidence="12 13" key="1">
    <citation type="journal article" date="2016" name="PLoS ONE">
        <title>Sequence Assembly of Yarrowia lipolytica Strain W29/CLIB89 Shows Transposable Element Diversity.</title>
        <authorList>
            <person name="Magnan C."/>
            <person name="Yu J."/>
            <person name="Chang I."/>
            <person name="Jahn E."/>
            <person name="Kanomata Y."/>
            <person name="Wu J."/>
            <person name="Zeller M."/>
            <person name="Oakes M."/>
            <person name="Baldi P."/>
            <person name="Sandmeyer S."/>
        </authorList>
    </citation>
    <scope>NUCLEOTIDE SEQUENCE [LARGE SCALE GENOMIC DNA]</scope>
    <source>
        <strain evidence="13">CLIB89(W29)</strain>
    </source>
</reference>
<dbReference type="AlphaFoldDB" id="A0A1D8NAF1"/>
<comment type="similarity">
    <text evidence="3">Belongs to the COX16 family.</text>
</comment>
<evidence type="ECO:0000313" key="13">
    <source>
        <dbReference type="Proteomes" id="UP000182444"/>
    </source>
</evidence>
<dbReference type="VEuPathDB" id="FungiDB:YALI0_C09801g"/>
<evidence type="ECO:0000256" key="4">
    <source>
        <dbReference type="ARBA" id="ARBA00015368"/>
    </source>
</evidence>
<dbReference type="eggNOG" id="ENOG502S9GT">
    <property type="taxonomic scope" value="Eukaryota"/>
</dbReference>
<comment type="function">
    <text evidence="1">Required for the assembly of the mitochondrial respiratory chain complex IV (CIV), also known as cytochrome c oxidase. May participate in merging the COX1 and COX2 assembly lines.</text>
</comment>
<keyword evidence="6 11" id="KW-0812">Transmembrane</keyword>
<evidence type="ECO:0000256" key="7">
    <source>
        <dbReference type="ARBA" id="ARBA00022792"/>
    </source>
</evidence>
<evidence type="ECO:0000256" key="3">
    <source>
        <dbReference type="ARBA" id="ARBA00008370"/>
    </source>
</evidence>
<sequence>MLEQNKFKTKKQQQAWNKTLAGRYYNAMVKRPFLFFGLPFLTTIYAASVYFAEFTAYRYEIQDGKVKALSEEEALKLDRGRRKVDMKEEFYRLQQLGKQDDWEQVRVPRMKGESDNVF</sequence>
<dbReference type="GeneID" id="2909796"/>
<evidence type="ECO:0000313" key="12">
    <source>
        <dbReference type="EMBL" id="AOW02603.1"/>
    </source>
</evidence>
<evidence type="ECO:0000256" key="9">
    <source>
        <dbReference type="ARBA" id="ARBA00023128"/>
    </source>
</evidence>
<evidence type="ECO:0000256" key="11">
    <source>
        <dbReference type="SAM" id="Phobius"/>
    </source>
</evidence>
<accession>A0A1D8NAF1</accession>
<keyword evidence="7" id="KW-0999">Mitochondrion inner membrane</keyword>
<keyword evidence="9" id="KW-0496">Mitochondrion</keyword>
<dbReference type="Proteomes" id="UP000182444">
    <property type="component" value="Chromosome 1C"/>
</dbReference>
<evidence type="ECO:0000256" key="6">
    <source>
        <dbReference type="ARBA" id="ARBA00022692"/>
    </source>
</evidence>
<name>A0A1D8NAF1_YARLL</name>
<gene>
    <name evidence="12" type="ORF">YALI1_C13652g</name>
</gene>
<evidence type="ECO:0000256" key="10">
    <source>
        <dbReference type="ARBA" id="ARBA00023136"/>
    </source>
</evidence>
<dbReference type="EMBL" id="CP017555">
    <property type="protein sequence ID" value="AOW02603.1"/>
    <property type="molecule type" value="Genomic_DNA"/>
</dbReference>
<dbReference type="InterPro" id="IPR020164">
    <property type="entry name" value="Cyt_c_Oxase_assmbl_COX16"/>
</dbReference>
<proteinExistence type="inferred from homology"/>
<dbReference type="RefSeq" id="XP_501656.2">
    <property type="nucleotide sequence ID" value="XM_501656.3"/>
</dbReference>
<feature type="transmembrane region" description="Helical" evidence="11">
    <location>
        <begin position="33"/>
        <end position="52"/>
    </location>
</feature>
<evidence type="ECO:0000256" key="8">
    <source>
        <dbReference type="ARBA" id="ARBA00022989"/>
    </source>
</evidence>
<comment type="subcellular location">
    <subcellularLocation>
        <location evidence="2">Mitochondrion inner membrane</location>
        <topology evidence="2">Single-pass membrane protein</topology>
    </subcellularLocation>
</comment>
<dbReference type="PANTHER" id="PTHR17130">
    <property type="entry name" value="MITOCHONDRIAL OUTER MEMBRANE PROTEIN 25"/>
    <property type="match status" value="1"/>
</dbReference>
<evidence type="ECO:0000256" key="5">
    <source>
        <dbReference type="ARBA" id="ARBA00019222"/>
    </source>
</evidence>
<dbReference type="Pfam" id="PF14138">
    <property type="entry name" value="COX16"/>
    <property type="match status" value="1"/>
</dbReference>
<dbReference type="KEGG" id="yli:2909796"/>
<keyword evidence="10 11" id="KW-0472">Membrane</keyword>
<keyword evidence="8 11" id="KW-1133">Transmembrane helix</keyword>
<dbReference type="GO" id="GO:0005743">
    <property type="term" value="C:mitochondrial inner membrane"/>
    <property type="evidence" value="ECO:0007669"/>
    <property type="project" value="UniProtKB-SubCell"/>
</dbReference>